<reference evidence="3" key="1">
    <citation type="journal article" date="2020" name="mSystems">
        <title>Genome- and Community-Level Interaction Insights into Carbon Utilization and Element Cycling Functions of Hydrothermarchaeota in Hydrothermal Sediment.</title>
        <authorList>
            <person name="Zhou Z."/>
            <person name="Liu Y."/>
            <person name="Xu W."/>
            <person name="Pan J."/>
            <person name="Luo Z.H."/>
            <person name="Li M."/>
        </authorList>
    </citation>
    <scope>NUCLEOTIDE SEQUENCE [LARGE SCALE GENOMIC DNA]</scope>
    <source>
        <strain evidence="3">SpSt-573</strain>
    </source>
</reference>
<keyword evidence="1" id="KW-0732">Signal</keyword>
<dbReference type="GO" id="GO:0009228">
    <property type="term" value="P:thiamine biosynthetic process"/>
    <property type="evidence" value="ECO:0007669"/>
    <property type="project" value="InterPro"/>
</dbReference>
<dbReference type="AlphaFoldDB" id="A0A7C4PMI3"/>
<accession>A0A7C4PMI3</accession>
<feature type="domain" description="SsuA/THI5-like" evidence="2">
    <location>
        <begin position="40"/>
        <end position="208"/>
    </location>
</feature>
<evidence type="ECO:0000313" key="3">
    <source>
        <dbReference type="EMBL" id="HGS22249.1"/>
    </source>
</evidence>
<organism evidence="3">
    <name type="scientific">Anaerolinea thermolimosa</name>
    <dbReference type="NCBI Taxonomy" id="229919"/>
    <lineage>
        <taxon>Bacteria</taxon>
        <taxon>Bacillati</taxon>
        <taxon>Chloroflexota</taxon>
        <taxon>Anaerolineae</taxon>
        <taxon>Anaerolineales</taxon>
        <taxon>Anaerolineaceae</taxon>
        <taxon>Anaerolinea</taxon>
    </lineage>
</organism>
<evidence type="ECO:0000259" key="2">
    <source>
        <dbReference type="Pfam" id="PF09084"/>
    </source>
</evidence>
<evidence type="ECO:0000256" key="1">
    <source>
        <dbReference type="SAM" id="SignalP"/>
    </source>
</evidence>
<feature type="chain" id="PRO_5027708135" description="SsuA/THI5-like domain-containing protein" evidence="1">
    <location>
        <begin position="19"/>
        <end position="394"/>
    </location>
</feature>
<dbReference type="InterPro" id="IPR015168">
    <property type="entry name" value="SsuA/THI5"/>
</dbReference>
<dbReference type="EMBL" id="DSYK01000508">
    <property type="protein sequence ID" value="HGS22249.1"/>
    <property type="molecule type" value="Genomic_DNA"/>
</dbReference>
<protein>
    <recommendedName>
        <fullName evidence="2">SsuA/THI5-like domain-containing protein</fullName>
    </recommendedName>
</protein>
<proteinExistence type="predicted"/>
<name>A0A7C4PMI3_9CHLR</name>
<dbReference type="InterPro" id="IPR027939">
    <property type="entry name" value="NMT1/THI5"/>
</dbReference>
<dbReference type="PROSITE" id="PS51257">
    <property type="entry name" value="PROKAR_LIPOPROTEIN"/>
    <property type="match status" value="1"/>
</dbReference>
<dbReference type="Pfam" id="PF09084">
    <property type="entry name" value="NMT1"/>
    <property type="match status" value="1"/>
</dbReference>
<dbReference type="SUPFAM" id="SSF53850">
    <property type="entry name" value="Periplasmic binding protein-like II"/>
    <property type="match status" value="1"/>
</dbReference>
<dbReference type="PANTHER" id="PTHR31528">
    <property type="entry name" value="4-AMINO-5-HYDROXYMETHYL-2-METHYLPYRIMIDINE PHOSPHATE SYNTHASE THI11-RELATED"/>
    <property type="match status" value="1"/>
</dbReference>
<gene>
    <name evidence="3" type="ORF">ENT37_10310</name>
</gene>
<sequence length="394" mass="43021">MRRFSLLSFLLIPLLVLAACAPQATPGLVSVRLPVGYIPNVQFAPLYVAIEKGYYRAEGLDVSIDYSMENDNVALLGANQLQFAMVSGEQVLLGRAKGLPVVYVMAWYQQYPVGIAAPVEQNIQKPADLKGKRIGIPGLYGASYIGARALLSAGGLTEQDVTFDAIGFNQVEGITSGREQAAVVYVANEPIQLEALGHPVTVLRVSDFTEMFVVGDGPYDGCGTPPEPPVVDNQNRVLAYFKTKFTYLCPDGAFGTNYSIDISAIDTATGARQVIDNGRRATNEWYTWETDNLYGMSVGGPYLFIRQNFRGMHAINLTTSNATVIATQYKSIDGGTWYPDVCFRNNYDAGERVPTTTTVNTSNNEGWFRQAPAIGNSVLCYTEEFGVVCLEHHQ</sequence>
<dbReference type="Gene3D" id="3.40.190.10">
    <property type="entry name" value="Periplasmic binding protein-like II"/>
    <property type="match status" value="2"/>
</dbReference>
<dbReference type="PANTHER" id="PTHR31528:SF15">
    <property type="entry name" value="RIBOFLAVIN-BINDING PROTEIN RIBY"/>
    <property type="match status" value="1"/>
</dbReference>
<comment type="caution">
    <text evidence="3">The sequence shown here is derived from an EMBL/GenBank/DDBJ whole genome shotgun (WGS) entry which is preliminary data.</text>
</comment>
<feature type="signal peptide" evidence="1">
    <location>
        <begin position="1"/>
        <end position="18"/>
    </location>
</feature>